<sequence length="193" mass="20567">MIQPPRRRSTLRRVLLAAGLLVGGGAGVAYAMAGPFGGGFGPGGFGHRDPAQRLERMQAMARRALDGVGATSDQENKVHDIIASAFTAMQKEAKSDDDTRRRLADLLKAPSVDRAAIEALRGETMRSLDARSKIVAGALADAAGQLSAEQRTQLADRMAAMMERRRGFGGWHRRDDGPGRPDRGPGEGGPRPN</sequence>
<dbReference type="Gene3D" id="1.20.120.1490">
    <property type="match status" value="1"/>
</dbReference>
<evidence type="ECO:0000313" key="3">
    <source>
        <dbReference type="Proteomes" id="UP000286997"/>
    </source>
</evidence>
<evidence type="ECO:0000313" key="2">
    <source>
        <dbReference type="EMBL" id="RVU18203.1"/>
    </source>
</evidence>
<dbReference type="InterPro" id="IPR012899">
    <property type="entry name" value="LTXXQ"/>
</dbReference>
<name>A0A3S2WB22_9HYPH</name>
<reference evidence="2 3" key="1">
    <citation type="submission" date="2019-01" db="EMBL/GenBank/DDBJ databases">
        <authorList>
            <person name="Chen W.-M."/>
        </authorList>
    </citation>
    <scope>NUCLEOTIDE SEQUENCE [LARGE SCALE GENOMIC DNA]</scope>
    <source>
        <strain evidence="2 3">TER-1</strain>
    </source>
</reference>
<proteinExistence type="predicted"/>
<dbReference type="EMBL" id="SACP01000010">
    <property type="protein sequence ID" value="RVU18203.1"/>
    <property type="molecule type" value="Genomic_DNA"/>
</dbReference>
<accession>A0A3S2WB22</accession>
<organism evidence="2 3">
    <name type="scientific">Methylobacterium oryzihabitans</name>
    <dbReference type="NCBI Taxonomy" id="2499852"/>
    <lineage>
        <taxon>Bacteria</taxon>
        <taxon>Pseudomonadati</taxon>
        <taxon>Pseudomonadota</taxon>
        <taxon>Alphaproteobacteria</taxon>
        <taxon>Hyphomicrobiales</taxon>
        <taxon>Methylobacteriaceae</taxon>
        <taxon>Methylobacterium</taxon>
    </lineage>
</organism>
<dbReference type="InterPro" id="IPR006311">
    <property type="entry name" value="TAT_signal"/>
</dbReference>
<feature type="region of interest" description="Disordered" evidence="1">
    <location>
        <begin position="165"/>
        <end position="193"/>
    </location>
</feature>
<dbReference type="OrthoDB" id="8277545at2"/>
<gene>
    <name evidence="2" type="ORF">EOE48_12140</name>
</gene>
<dbReference type="Proteomes" id="UP000286997">
    <property type="component" value="Unassembled WGS sequence"/>
</dbReference>
<protein>
    <submittedName>
        <fullName evidence="2">Periplasmic heavy metal sensor</fullName>
    </submittedName>
</protein>
<dbReference type="PROSITE" id="PS51318">
    <property type="entry name" value="TAT"/>
    <property type="match status" value="1"/>
</dbReference>
<keyword evidence="3" id="KW-1185">Reference proteome</keyword>
<evidence type="ECO:0000256" key="1">
    <source>
        <dbReference type="SAM" id="MobiDB-lite"/>
    </source>
</evidence>
<feature type="compositionally biased region" description="Basic and acidic residues" evidence="1">
    <location>
        <begin position="165"/>
        <end position="185"/>
    </location>
</feature>
<dbReference type="AlphaFoldDB" id="A0A3S2WB22"/>
<dbReference type="Pfam" id="PF07813">
    <property type="entry name" value="LTXXQ"/>
    <property type="match status" value="1"/>
</dbReference>
<comment type="caution">
    <text evidence="2">The sequence shown here is derived from an EMBL/GenBank/DDBJ whole genome shotgun (WGS) entry which is preliminary data.</text>
</comment>